<dbReference type="Gene3D" id="3.20.20.80">
    <property type="entry name" value="Glycosidases"/>
    <property type="match status" value="1"/>
</dbReference>
<dbReference type="InterPro" id="IPR013738">
    <property type="entry name" value="Beta_galactosidase_Trimer"/>
</dbReference>
<evidence type="ECO:0000259" key="1">
    <source>
        <dbReference type="Pfam" id="PF08532"/>
    </source>
</evidence>
<dbReference type="Pfam" id="PF08532">
    <property type="entry name" value="Glyco_hydro_42M"/>
    <property type="match status" value="1"/>
</dbReference>
<dbReference type="Pfam" id="PF14871">
    <property type="entry name" value="GHL6"/>
    <property type="match status" value="1"/>
</dbReference>
<reference evidence="2 3" key="1">
    <citation type="submission" date="2017-10" db="EMBL/GenBank/DDBJ databases">
        <title>Draft genome sequences of strains TRE 1, TRE 9, TRE H and TRI 7, isolated from tamarins, belonging to four potential novel Bifidobacterium species.</title>
        <authorList>
            <person name="Mattarelli P."/>
            <person name="Modesto M."/>
            <person name="Puglisi E."/>
            <person name="Morelli L."/>
            <person name="Spezio C."/>
            <person name="Bonetti A."/>
            <person name="Sandri C."/>
        </authorList>
    </citation>
    <scope>NUCLEOTIDE SEQUENCE [LARGE SCALE GENOMIC DNA]</scope>
    <source>
        <strain evidence="3">TRE1</strain>
    </source>
</reference>
<dbReference type="CDD" id="cd03143">
    <property type="entry name" value="A4_beta-galactosidase_middle_domain"/>
    <property type="match status" value="1"/>
</dbReference>
<dbReference type="GO" id="GO:0004565">
    <property type="term" value="F:beta-galactosidase activity"/>
    <property type="evidence" value="ECO:0007669"/>
    <property type="project" value="InterPro"/>
</dbReference>
<dbReference type="SUPFAM" id="SSF51445">
    <property type="entry name" value="(Trans)glycosidases"/>
    <property type="match status" value="1"/>
</dbReference>
<dbReference type="Gene3D" id="3.40.50.880">
    <property type="match status" value="1"/>
</dbReference>
<dbReference type="OrthoDB" id="9800974at2"/>
<organism evidence="2 3">
    <name type="scientific">Bifidobacterium primatium</name>
    <dbReference type="NCBI Taxonomy" id="2045438"/>
    <lineage>
        <taxon>Bacteria</taxon>
        <taxon>Bacillati</taxon>
        <taxon>Actinomycetota</taxon>
        <taxon>Actinomycetes</taxon>
        <taxon>Bifidobacteriales</taxon>
        <taxon>Bifidobacteriaceae</taxon>
        <taxon>Bifidobacterium</taxon>
    </lineage>
</organism>
<sequence length="673" mass="76445">MTTIQKPHDRQIHLDFHTSPYIDNVAADFDAEAFADRLEKAHINSITCFARDHHGYLFYPSKRHPELIHPHLKDHNLLIEQIDACHKRGIRVPVYTTVEWDEYSALNHPEWLALDPDGNPISGQPMVPKPNFYDSLCLNSNYREYLLDHINDIIDTLGPDRIDGLFLDIFFLVPCDCPRCQVQMKRHGFDHTDIRQREAYCAVLLDEFKRETRDLLARRVPGATIFFNGSHIGPSNKASLDTYSHLEIESLPGGTWGYDNFPIVMKYVRNLGKHVIGMTGKFHTYWGDFHSLKNINALEYECFQMLTMGAGCSIGDQLHPSGKLSDAAYDLIGKVYGQVEALEPVTQGTEDMVDIAVMTPEREWNMESHLSESLIGANRMLTELGCQFDIIDPDMDFGRYRLIVLPDEIVATEELKTKLDAYVKAGGKVIGTYMSMDNGGDAVNELYGTSMLGESYWDRDFIMPNDVIGKAFPKEELVMYERGARVQPVDAEVLLDSVQPYFNREGKTFCSHQHAPSTGVTGFPAAVRHGDVVYFSHPLFRIYRDYAPLWVKDIFADALDLLLPDRLVEKVGDRQVSSLELQLRKSEERNSLLLHCLYYPCKKQAVNLYTIDEKVPLYDQQVRVKVGDAQVASVTAVRSGEIIDPSRYEVADGYLTLSIPKIDGYEVVEISLK</sequence>
<protein>
    <recommendedName>
        <fullName evidence="1">Beta-galactosidase trimerisation domain-containing protein</fullName>
    </recommendedName>
</protein>
<dbReference type="InterPro" id="IPR029062">
    <property type="entry name" value="Class_I_gatase-like"/>
</dbReference>
<feature type="domain" description="Beta-galactosidase trimerisation" evidence="1">
    <location>
        <begin position="379"/>
        <end position="435"/>
    </location>
</feature>
<dbReference type="SUPFAM" id="SSF52317">
    <property type="entry name" value="Class I glutamine amidotransferase-like"/>
    <property type="match status" value="1"/>
</dbReference>
<proteinExistence type="predicted"/>
<dbReference type="AlphaFoldDB" id="A0A2M9H6K2"/>
<dbReference type="EMBL" id="PEBI01000005">
    <property type="protein sequence ID" value="PJM72449.1"/>
    <property type="molecule type" value="Genomic_DNA"/>
</dbReference>
<accession>A0A2M9H6K2</accession>
<dbReference type="GO" id="GO:0005975">
    <property type="term" value="P:carbohydrate metabolic process"/>
    <property type="evidence" value="ECO:0007669"/>
    <property type="project" value="InterPro"/>
</dbReference>
<evidence type="ECO:0000313" key="3">
    <source>
        <dbReference type="Proteomes" id="UP000229095"/>
    </source>
</evidence>
<dbReference type="Proteomes" id="UP000229095">
    <property type="component" value="Unassembled WGS sequence"/>
</dbReference>
<keyword evidence="3" id="KW-1185">Reference proteome</keyword>
<gene>
    <name evidence="2" type="ORF">CS006_09960</name>
</gene>
<dbReference type="InterPro" id="IPR028212">
    <property type="entry name" value="GHL6"/>
</dbReference>
<dbReference type="RefSeq" id="WP_100511678.1">
    <property type="nucleotide sequence ID" value="NZ_PEBI01000005.1"/>
</dbReference>
<name>A0A2M9H6K2_9BIFI</name>
<dbReference type="InterPro" id="IPR017853">
    <property type="entry name" value="GH"/>
</dbReference>
<comment type="caution">
    <text evidence="2">The sequence shown here is derived from an EMBL/GenBank/DDBJ whole genome shotgun (WGS) entry which is preliminary data.</text>
</comment>
<evidence type="ECO:0000313" key="2">
    <source>
        <dbReference type="EMBL" id="PJM72449.1"/>
    </source>
</evidence>